<feature type="transmembrane region" description="Helical" evidence="12">
    <location>
        <begin position="270"/>
        <end position="300"/>
    </location>
</feature>
<dbReference type="GO" id="GO:0008982">
    <property type="term" value="F:protein-N(PI)-phosphohistidine-sugar phosphotransferase activity"/>
    <property type="evidence" value="ECO:0007669"/>
    <property type="project" value="InterPro"/>
</dbReference>
<feature type="transmembrane region" description="Helical" evidence="12">
    <location>
        <begin position="197"/>
        <end position="217"/>
    </location>
</feature>
<evidence type="ECO:0000256" key="2">
    <source>
        <dbReference type="ARBA" id="ARBA00022448"/>
    </source>
</evidence>
<proteinExistence type="predicted"/>
<keyword evidence="9 12" id="KW-1133">Transmembrane helix</keyword>
<organism evidence="15 16">
    <name type="scientific">Amedibacillus dolichus</name>
    <dbReference type="NCBI Taxonomy" id="31971"/>
    <lineage>
        <taxon>Bacteria</taxon>
        <taxon>Bacillati</taxon>
        <taxon>Bacillota</taxon>
        <taxon>Erysipelotrichia</taxon>
        <taxon>Erysipelotrichales</taxon>
        <taxon>Erysipelotrichaceae</taxon>
        <taxon>Amedibacillus</taxon>
    </lineage>
</organism>
<evidence type="ECO:0000313" key="15">
    <source>
        <dbReference type="EMBL" id="MBS4884829.1"/>
    </source>
</evidence>
<feature type="transmembrane region" description="Helical" evidence="12">
    <location>
        <begin position="229"/>
        <end position="249"/>
    </location>
</feature>
<protein>
    <submittedName>
        <fullName evidence="15">PTS transporter subunit EIIC</fullName>
    </submittedName>
</protein>
<keyword evidence="7 12" id="KW-0812">Transmembrane</keyword>
<evidence type="ECO:0000256" key="12">
    <source>
        <dbReference type="SAM" id="Phobius"/>
    </source>
</evidence>
<dbReference type="InterPro" id="IPR003352">
    <property type="entry name" value="PTS_EIIC"/>
</dbReference>
<dbReference type="InterPro" id="IPR018113">
    <property type="entry name" value="PTrfase_EIIB_Cys"/>
</dbReference>
<dbReference type="InterPro" id="IPR050558">
    <property type="entry name" value="PTS_Sugar-Specific_Components"/>
</dbReference>
<evidence type="ECO:0000256" key="4">
    <source>
        <dbReference type="ARBA" id="ARBA00022597"/>
    </source>
</evidence>
<evidence type="ECO:0000256" key="9">
    <source>
        <dbReference type="ARBA" id="ARBA00022989"/>
    </source>
</evidence>
<accession>A0A942WEB5</accession>
<feature type="transmembrane region" description="Helical" evidence="12">
    <location>
        <begin position="162"/>
        <end position="185"/>
    </location>
</feature>
<keyword evidence="5" id="KW-0808">Transferase</keyword>
<feature type="transmembrane region" description="Helical" evidence="12">
    <location>
        <begin position="404"/>
        <end position="423"/>
    </location>
</feature>
<evidence type="ECO:0000256" key="10">
    <source>
        <dbReference type="ARBA" id="ARBA00023136"/>
    </source>
</evidence>
<evidence type="ECO:0000256" key="7">
    <source>
        <dbReference type="ARBA" id="ARBA00022692"/>
    </source>
</evidence>
<evidence type="ECO:0000256" key="11">
    <source>
        <dbReference type="PROSITE-ProRule" id="PRU00421"/>
    </source>
</evidence>
<keyword evidence="6" id="KW-0598">Phosphotransferase system</keyword>
<evidence type="ECO:0000313" key="16">
    <source>
        <dbReference type="Proteomes" id="UP000753219"/>
    </source>
</evidence>
<dbReference type="Gene3D" id="3.30.1360.60">
    <property type="entry name" value="Glucose permease domain IIB"/>
    <property type="match status" value="1"/>
</dbReference>
<dbReference type="Pfam" id="PF02378">
    <property type="entry name" value="PTS_EIIC"/>
    <property type="match status" value="1"/>
</dbReference>
<dbReference type="InterPro" id="IPR001996">
    <property type="entry name" value="PTS_IIB_1"/>
</dbReference>
<feature type="domain" description="PTS EIIB type-1" evidence="13">
    <location>
        <begin position="16"/>
        <end position="98"/>
    </location>
</feature>
<evidence type="ECO:0000259" key="13">
    <source>
        <dbReference type="PROSITE" id="PS51098"/>
    </source>
</evidence>
<dbReference type="PROSITE" id="PS51103">
    <property type="entry name" value="PTS_EIIC_TYPE_1"/>
    <property type="match status" value="1"/>
</dbReference>
<dbReference type="InterPro" id="IPR013013">
    <property type="entry name" value="PTS_EIIC_1"/>
</dbReference>
<dbReference type="AlphaFoldDB" id="A0A942WEB5"/>
<dbReference type="Pfam" id="PF00367">
    <property type="entry name" value="PTS_EIIB"/>
    <property type="match status" value="1"/>
</dbReference>
<evidence type="ECO:0000256" key="1">
    <source>
        <dbReference type="ARBA" id="ARBA00004651"/>
    </source>
</evidence>
<dbReference type="GO" id="GO:0090589">
    <property type="term" value="F:protein-phosphocysteine-trehalose phosphotransferase system transporter activity"/>
    <property type="evidence" value="ECO:0007669"/>
    <property type="project" value="TreeGrafter"/>
</dbReference>
<keyword evidence="8" id="KW-0418">Kinase</keyword>
<keyword evidence="2" id="KW-0813">Transport</keyword>
<evidence type="ECO:0000256" key="6">
    <source>
        <dbReference type="ARBA" id="ARBA00022683"/>
    </source>
</evidence>
<dbReference type="InterPro" id="IPR036878">
    <property type="entry name" value="Glu_permease_IIB"/>
</dbReference>
<feature type="transmembrane region" description="Helical" evidence="12">
    <location>
        <begin position="443"/>
        <end position="465"/>
    </location>
</feature>
<comment type="caution">
    <text evidence="15">The sequence shown here is derived from an EMBL/GenBank/DDBJ whole genome shotgun (WGS) entry which is preliminary data.</text>
</comment>
<dbReference type="PROSITE" id="PS51098">
    <property type="entry name" value="PTS_EIIB_TYPE_1"/>
    <property type="match status" value="1"/>
</dbReference>
<keyword evidence="3" id="KW-1003">Cell membrane</keyword>
<dbReference type="FunFam" id="3.30.1360.60:FF:000001">
    <property type="entry name" value="PTS system glucose-specific IIBC component PtsG"/>
    <property type="match status" value="1"/>
</dbReference>
<dbReference type="PROSITE" id="PS01035">
    <property type="entry name" value="PTS_EIIB_TYPE_1_CYS"/>
    <property type="match status" value="1"/>
</dbReference>
<dbReference type="GO" id="GO:0009401">
    <property type="term" value="P:phosphoenolpyruvate-dependent sugar phosphotransferase system"/>
    <property type="evidence" value="ECO:0007669"/>
    <property type="project" value="UniProtKB-KW"/>
</dbReference>
<evidence type="ECO:0000256" key="8">
    <source>
        <dbReference type="ARBA" id="ARBA00022777"/>
    </source>
</evidence>
<keyword evidence="10 12" id="KW-0472">Membrane</keyword>
<dbReference type="GO" id="GO:0016301">
    <property type="term" value="F:kinase activity"/>
    <property type="evidence" value="ECO:0007669"/>
    <property type="project" value="UniProtKB-KW"/>
</dbReference>
<evidence type="ECO:0000256" key="3">
    <source>
        <dbReference type="ARBA" id="ARBA00022475"/>
    </source>
</evidence>
<evidence type="ECO:0000256" key="5">
    <source>
        <dbReference type="ARBA" id="ARBA00022679"/>
    </source>
</evidence>
<dbReference type="PANTHER" id="PTHR30175:SF1">
    <property type="entry name" value="PTS SYSTEM ARBUTIN-, CELLOBIOSE-, AND SALICIN-SPECIFIC EIIBC COMPONENT-RELATED"/>
    <property type="match status" value="1"/>
</dbReference>
<sequence length="471" mass="51119">MSYKERTIIMAKIDYDNLTKQIVEYVGGVENIKTITHCVTRLRLYLNDRNKAEDEKIKNLPGVLGVVYGNQQYQIILGEHLFPVFDNLEKNYSVQTEAPINENLDENLVSGNEKKNFKYFFEKAITFMSQSLTPFITVVYGAGMLKVILSLLSYFIPSVASSTAYTMLNFMSSAPFYFMPVLVAYGTSKVLKSNPAFSMAIALTLVYPDFNTIMTAGEATTMFGLPVHLASYGSTLLPGIFTAILCAYLERFFYRVIPGLFRSVFAPLCVFLIGFPIVVLALGPIGNIVGSWIVAGIIWLQAHVGGFAPGIIAAAQPFLVMMGVNMLPVAPMMELFSRTGYDNVFRPGWILHNISECGSCCAVALKTKDKEFRATALSAGIGAMLSGVSEPALYGVSLRLKKPMISIVAGGIAGGAVAGFMGAKAFAMGYSSILGVVIFEKTMGAILAGVAVSFVVSFLCTYVLYDGKGIK</sequence>
<feature type="transmembrane region" description="Helical" evidence="12">
    <location>
        <begin position="132"/>
        <end position="156"/>
    </location>
</feature>
<feature type="domain" description="PTS EIIC type-1" evidence="14">
    <location>
        <begin position="126"/>
        <end position="471"/>
    </location>
</feature>
<dbReference type="GO" id="GO:0015771">
    <property type="term" value="P:trehalose transport"/>
    <property type="evidence" value="ECO:0007669"/>
    <property type="project" value="TreeGrafter"/>
</dbReference>
<dbReference type="SUPFAM" id="SSF55604">
    <property type="entry name" value="Glucose permease domain IIB"/>
    <property type="match status" value="1"/>
</dbReference>
<evidence type="ECO:0000259" key="14">
    <source>
        <dbReference type="PROSITE" id="PS51103"/>
    </source>
</evidence>
<name>A0A942WEB5_9FIRM</name>
<dbReference type="EMBL" id="JAGZMZ010000025">
    <property type="protein sequence ID" value="MBS4884829.1"/>
    <property type="molecule type" value="Genomic_DNA"/>
</dbReference>
<dbReference type="PANTHER" id="PTHR30175">
    <property type="entry name" value="PHOSPHOTRANSFERASE SYSTEM TRANSPORT PROTEIN"/>
    <property type="match status" value="1"/>
</dbReference>
<dbReference type="Proteomes" id="UP000753219">
    <property type="component" value="Unassembled WGS sequence"/>
</dbReference>
<gene>
    <name evidence="15" type="ORF">KHZ85_08715</name>
</gene>
<comment type="subcellular location">
    <subcellularLocation>
        <location evidence="1">Cell membrane</location>
        <topology evidence="1">Multi-pass membrane protein</topology>
    </subcellularLocation>
</comment>
<feature type="active site" description="Phosphocysteine intermediate; for EIIB activity" evidence="11">
    <location>
        <position position="38"/>
    </location>
</feature>
<reference evidence="15" key="1">
    <citation type="submission" date="2021-02" db="EMBL/GenBank/DDBJ databases">
        <title>Infant gut strain persistence is associated with maternal origin, phylogeny, and functional potential including surface adhesion and iron acquisition.</title>
        <authorList>
            <person name="Lou Y.C."/>
        </authorList>
    </citation>
    <scope>NUCLEOTIDE SEQUENCE</scope>
    <source>
        <strain evidence="15">L3_108_103G1_dasL3_108_103G1_concoct_2</strain>
    </source>
</reference>
<dbReference type="GO" id="GO:0005886">
    <property type="term" value="C:plasma membrane"/>
    <property type="evidence" value="ECO:0007669"/>
    <property type="project" value="UniProtKB-SubCell"/>
</dbReference>
<dbReference type="CDD" id="cd00212">
    <property type="entry name" value="PTS_IIB_glc"/>
    <property type="match status" value="1"/>
</dbReference>
<keyword evidence="4" id="KW-0762">Sugar transport</keyword>